<protein>
    <recommendedName>
        <fullName evidence="3">UBA domain-containing protein</fullName>
    </recommendedName>
</protein>
<reference evidence="4 5" key="1">
    <citation type="journal article" date="2022" name="Nat. Genet.">
        <title>Improved pea reference genome and pan-genome highlight genomic features and evolutionary characteristics.</title>
        <authorList>
            <person name="Yang T."/>
            <person name="Liu R."/>
            <person name="Luo Y."/>
            <person name="Hu S."/>
            <person name="Wang D."/>
            <person name="Wang C."/>
            <person name="Pandey M.K."/>
            <person name="Ge S."/>
            <person name="Xu Q."/>
            <person name="Li N."/>
            <person name="Li G."/>
            <person name="Huang Y."/>
            <person name="Saxena R.K."/>
            <person name="Ji Y."/>
            <person name="Li M."/>
            <person name="Yan X."/>
            <person name="He Y."/>
            <person name="Liu Y."/>
            <person name="Wang X."/>
            <person name="Xiang C."/>
            <person name="Varshney R.K."/>
            <person name="Ding H."/>
            <person name="Gao S."/>
            <person name="Zong X."/>
        </authorList>
    </citation>
    <scope>NUCLEOTIDE SEQUENCE [LARGE SCALE GENOMIC DNA]</scope>
    <source>
        <strain evidence="4 5">cv. Zhongwan 6</strain>
    </source>
</reference>
<dbReference type="InterPro" id="IPR009060">
    <property type="entry name" value="UBA-like_sf"/>
</dbReference>
<dbReference type="PROSITE" id="PS50030">
    <property type="entry name" value="UBA"/>
    <property type="match status" value="1"/>
</dbReference>
<feature type="domain" description="UBA" evidence="3">
    <location>
        <begin position="204"/>
        <end position="244"/>
    </location>
</feature>
<keyword evidence="1" id="KW-0175">Coiled coil</keyword>
<accession>A0A9D4XII9</accession>
<dbReference type="AlphaFoldDB" id="A0A9D4XII9"/>
<proteinExistence type="predicted"/>
<sequence>AKSQQKKEKKKKKNNKNQLHNNRQSSSPSSVVVPRTNIATSRMSPSMKSKSKSKVAKATKEQQKTSPKSSGSTNEESGVLASVGDPISETVQTLESSLVDSSTIVNDINNNQFSKINDADDHSSSPQGTVSEYDSVSNNGSCSGESEDTKEKAANSTMRLDIIPGCDNDRRDKIRLKNERKHQRQRERRAHELHDRCGTYLMSRKLENLVQKLVAMGFSSERATLALKLNDGKLEESISWLFEGSEAKDTTNHVSESNLKIDISEELGQIYNMEVKYNSSKQEVERIVVACEGDLQKAENLLKSQKQESPMNQSENSAQNDNLMRTHGLQPALASIQQRGNESDFNYYNVGGADSMFQDLENRNPQSSHTNHQNESTQKRWGVSVTASNPSNMLPMSQSMQAMSPFVKMEAQPSAYRNEGRMLHQGVGREPVVMMQHSQFADAKQNYLNSMNSMPSGTSGWYVNGAPAYENTRYENTRSNGNLLLQNHGMGTVGPDRLQQLCQAPYKEYSHVFGPLDSSISSGGMGGFYKPMVASSPSPTMPSHSQHHGSWNTAASSPALTVPPSLGLFCGHQNPSVRSFNSHSHVDWNTGGLVQEFDYNNIDWSLDCPSSSRSGDVWLGFSSLLRNNNTGNRMPSSYMAGSRNVGSARETSSSAGLRDWTSPFAGKDIFSVPRKFVTFPPM</sequence>
<feature type="region of interest" description="Disordered" evidence="2">
    <location>
        <begin position="357"/>
        <end position="382"/>
    </location>
</feature>
<comment type="caution">
    <text evidence="4">The sequence shown here is derived from an EMBL/GenBank/DDBJ whole genome shotgun (WGS) entry which is preliminary data.</text>
</comment>
<dbReference type="SUPFAM" id="SSF46934">
    <property type="entry name" value="UBA-like"/>
    <property type="match status" value="1"/>
</dbReference>
<keyword evidence="5" id="KW-1185">Reference proteome</keyword>
<feature type="compositionally biased region" description="Low complexity" evidence="2">
    <location>
        <begin position="25"/>
        <end position="48"/>
    </location>
</feature>
<dbReference type="PANTHER" id="PTHR35294">
    <property type="entry name" value="UBIQUITIN-ASSOCIATED/TRANSLATION ELONGATION FACTOR EF1B PROTEIN"/>
    <property type="match status" value="1"/>
</dbReference>
<feature type="compositionally biased region" description="Polar residues" evidence="2">
    <location>
        <begin position="64"/>
        <end position="76"/>
    </location>
</feature>
<evidence type="ECO:0000256" key="2">
    <source>
        <dbReference type="SAM" id="MobiDB-lite"/>
    </source>
</evidence>
<gene>
    <name evidence="4" type="ORF">KIW84_044758</name>
</gene>
<feature type="coiled-coil region" evidence="1">
    <location>
        <begin position="281"/>
        <end position="308"/>
    </location>
</feature>
<evidence type="ECO:0000256" key="1">
    <source>
        <dbReference type="SAM" id="Coils"/>
    </source>
</evidence>
<dbReference type="InterPro" id="IPR015940">
    <property type="entry name" value="UBA"/>
</dbReference>
<dbReference type="Proteomes" id="UP001058974">
    <property type="component" value="Chromosome 4"/>
</dbReference>
<organism evidence="4 5">
    <name type="scientific">Pisum sativum</name>
    <name type="common">Garden pea</name>
    <name type="synonym">Lathyrus oleraceus</name>
    <dbReference type="NCBI Taxonomy" id="3888"/>
    <lineage>
        <taxon>Eukaryota</taxon>
        <taxon>Viridiplantae</taxon>
        <taxon>Streptophyta</taxon>
        <taxon>Embryophyta</taxon>
        <taxon>Tracheophyta</taxon>
        <taxon>Spermatophyta</taxon>
        <taxon>Magnoliopsida</taxon>
        <taxon>eudicotyledons</taxon>
        <taxon>Gunneridae</taxon>
        <taxon>Pentapetalae</taxon>
        <taxon>rosids</taxon>
        <taxon>fabids</taxon>
        <taxon>Fabales</taxon>
        <taxon>Fabaceae</taxon>
        <taxon>Papilionoideae</taxon>
        <taxon>50 kb inversion clade</taxon>
        <taxon>NPAAA clade</taxon>
        <taxon>Hologalegina</taxon>
        <taxon>IRL clade</taxon>
        <taxon>Fabeae</taxon>
        <taxon>Lathyrus</taxon>
    </lineage>
</organism>
<evidence type="ECO:0000259" key="3">
    <source>
        <dbReference type="PROSITE" id="PS50030"/>
    </source>
</evidence>
<dbReference type="PANTHER" id="PTHR35294:SF4">
    <property type="entry name" value="UBA DOMAIN-CONTAINING PROTEIN"/>
    <property type="match status" value="1"/>
</dbReference>
<dbReference type="EMBL" id="JAMSHJ010000004">
    <property type="protein sequence ID" value="KAI5421037.1"/>
    <property type="molecule type" value="Genomic_DNA"/>
</dbReference>
<feature type="compositionally biased region" description="Polar residues" evidence="2">
    <location>
        <begin position="363"/>
        <end position="376"/>
    </location>
</feature>
<dbReference type="Gramene" id="Psat04G0475800-T1">
    <property type="protein sequence ID" value="KAI5421037.1"/>
    <property type="gene ID" value="KIW84_044758"/>
</dbReference>
<evidence type="ECO:0000313" key="5">
    <source>
        <dbReference type="Proteomes" id="UP001058974"/>
    </source>
</evidence>
<dbReference type="SMART" id="SM00165">
    <property type="entry name" value="UBA"/>
    <property type="match status" value="1"/>
</dbReference>
<dbReference type="Gene3D" id="1.10.8.10">
    <property type="entry name" value="DNA helicase RuvA subunit, C-terminal domain"/>
    <property type="match status" value="1"/>
</dbReference>
<feature type="compositionally biased region" description="Polar residues" evidence="2">
    <location>
        <begin position="124"/>
        <end position="144"/>
    </location>
</feature>
<feature type="region of interest" description="Disordered" evidence="2">
    <location>
        <begin position="1"/>
        <end position="83"/>
    </location>
</feature>
<evidence type="ECO:0000313" key="4">
    <source>
        <dbReference type="EMBL" id="KAI5421037.1"/>
    </source>
</evidence>
<feature type="non-terminal residue" evidence="4">
    <location>
        <position position="682"/>
    </location>
</feature>
<name>A0A9D4XII9_PEA</name>
<dbReference type="Pfam" id="PF22562">
    <property type="entry name" value="UBA_7"/>
    <property type="match status" value="1"/>
</dbReference>
<feature type="region of interest" description="Disordered" evidence="2">
    <location>
        <begin position="115"/>
        <end position="157"/>
    </location>
</feature>